<dbReference type="SUPFAM" id="SSF46689">
    <property type="entry name" value="Homeodomain-like"/>
    <property type="match status" value="1"/>
</dbReference>
<dbReference type="Proteomes" id="UP000215563">
    <property type="component" value="Unassembled WGS sequence"/>
</dbReference>
<dbReference type="PANTHER" id="PTHR30055">
    <property type="entry name" value="HTH-TYPE TRANSCRIPTIONAL REGULATOR RUTR"/>
    <property type="match status" value="1"/>
</dbReference>
<keyword evidence="6" id="KW-1185">Reference proteome</keyword>
<dbReference type="EMBL" id="NMQU01000207">
    <property type="protein sequence ID" value="OXM42405.1"/>
    <property type="molecule type" value="Genomic_DNA"/>
</dbReference>
<dbReference type="Pfam" id="PF00440">
    <property type="entry name" value="TetR_N"/>
    <property type="match status" value="1"/>
</dbReference>
<gene>
    <name evidence="5" type="ORF">CFP75_42885</name>
</gene>
<dbReference type="GO" id="GO:0003700">
    <property type="term" value="F:DNA-binding transcription factor activity"/>
    <property type="evidence" value="ECO:0007669"/>
    <property type="project" value="TreeGrafter"/>
</dbReference>
<evidence type="ECO:0000259" key="4">
    <source>
        <dbReference type="PROSITE" id="PS50977"/>
    </source>
</evidence>
<feature type="region of interest" description="Disordered" evidence="3">
    <location>
        <begin position="1"/>
        <end position="20"/>
    </location>
</feature>
<proteinExistence type="predicted"/>
<comment type="caution">
    <text evidence="5">The sequence shown here is derived from an EMBL/GenBank/DDBJ whole genome shotgun (WGS) entry which is preliminary data.</text>
</comment>
<organism evidence="5 6">
    <name type="scientific">Amycolatopsis alba DSM 44262</name>
    <dbReference type="NCBI Taxonomy" id="1125972"/>
    <lineage>
        <taxon>Bacteria</taxon>
        <taxon>Bacillati</taxon>
        <taxon>Actinomycetota</taxon>
        <taxon>Actinomycetes</taxon>
        <taxon>Pseudonocardiales</taxon>
        <taxon>Pseudonocardiaceae</taxon>
        <taxon>Amycolatopsis</taxon>
    </lineage>
</organism>
<dbReference type="PANTHER" id="PTHR30055:SF242">
    <property type="entry name" value="HTH-TYPE TRANSCRIPTIONAL REPRESSOR KSTR"/>
    <property type="match status" value="1"/>
</dbReference>
<reference evidence="5 6" key="1">
    <citation type="submission" date="2017-07" db="EMBL/GenBank/DDBJ databases">
        <title>Amycolatopsis alba DSM 44262 Genome sequencing and assembly.</title>
        <authorList>
            <person name="Kaur N."/>
            <person name="Mayilraj S."/>
        </authorList>
    </citation>
    <scope>NUCLEOTIDE SEQUENCE [LARGE SCALE GENOMIC DNA]</scope>
    <source>
        <strain evidence="5 6">DSM 44262</strain>
    </source>
</reference>
<feature type="DNA-binding region" description="H-T-H motif" evidence="2">
    <location>
        <begin position="42"/>
        <end position="61"/>
    </location>
</feature>
<evidence type="ECO:0000256" key="2">
    <source>
        <dbReference type="PROSITE-ProRule" id="PRU00335"/>
    </source>
</evidence>
<dbReference type="InterPro" id="IPR001647">
    <property type="entry name" value="HTH_TetR"/>
</dbReference>
<evidence type="ECO:0000313" key="6">
    <source>
        <dbReference type="Proteomes" id="UP000215563"/>
    </source>
</evidence>
<dbReference type="PRINTS" id="PR00455">
    <property type="entry name" value="HTHTETR"/>
</dbReference>
<feature type="domain" description="HTH tetR-type" evidence="4">
    <location>
        <begin position="19"/>
        <end position="79"/>
    </location>
</feature>
<sequence>MPRIAEVRAPARPSSAEQKERYRRILQAAGRLGAEHGLERMQMHDVAKESGVAIATLYRYFPSKTHLFLGVMRAQVERLAETAKPPENGTPAEAVAALLLEAGRRLCERPRLALAMMQSNNAAHADTVTGSTRIDDVFQELLLRTAGITDPTDDHLRIMRLVEQGWYGVLIGTLNGHWSLAEAEADVRRLCELLLAPLPHKAH</sequence>
<dbReference type="InterPro" id="IPR009057">
    <property type="entry name" value="Homeodomain-like_sf"/>
</dbReference>
<protein>
    <submittedName>
        <fullName evidence="5">TetR/AcrR family transcriptional regulator</fullName>
    </submittedName>
</protein>
<dbReference type="InterPro" id="IPR050109">
    <property type="entry name" value="HTH-type_TetR-like_transc_reg"/>
</dbReference>
<dbReference type="PROSITE" id="PS50977">
    <property type="entry name" value="HTH_TETR_2"/>
    <property type="match status" value="1"/>
</dbReference>
<dbReference type="Gene3D" id="1.10.357.10">
    <property type="entry name" value="Tetracycline Repressor, domain 2"/>
    <property type="match status" value="1"/>
</dbReference>
<accession>A0A229R733</accession>
<dbReference type="Pfam" id="PF17925">
    <property type="entry name" value="TetR_C_20"/>
    <property type="match status" value="1"/>
</dbReference>
<evidence type="ECO:0000256" key="3">
    <source>
        <dbReference type="SAM" id="MobiDB-lite"/>
    </source>
</evidence>
<dbReference type="RefSeq" id="WP_020636319.1">
    <property type="nucleotide sequence ID" value="NZ_KB913032.1"/>
</dbReference>
<evidence type="ECO:0000256" key="1">
    <source>
        <dbReference type="ARBA" id="ARBA00023125"/>
    </source>
</evidence>
<dbReference type="OrthoDB" id="9809994at2"/>
<evidence type="ECO:0000313" key="5">
    <source>
        <dbReference type="EMBL" id="OXM42405.1"/>
    </source>
</evidence>
<dbReference type="AlphaFoldDB" id="A0A229R733"/>
<name>A0A229R733_AMYAL</name>
<dbReference type="InterPro" id="IPR041642">
    <property type="entry name" value="KstR_C"/>
</dbReference>
<keyword evidence="1 2" id="KW-0238">DNA-binding</keyword>
<dbReference type="GO" id="GO:0000976">
    <property type="term" value="F:transcription cis-regulatory region binding"/>
    <property type="evidence" value="ECO:0007669"/>
    <property type="project" value="TreeGrafter"/>
</dbReference>